<dbReference type="AlphaFoldDB" id="A0AAD3XIY7"/>
<proteinExistence type="predicted"/>
<dbReference type="EMBL" id="BSYO01000006">
    <property type="protein sequence ID" value="GMH06135.1"/>
    <property type="molecule type" value="Genomic_DNA"/>
</dbReference>
<dbReference type="Proteomes" id="UP001279734">
    <property type="component" value="Unassembled WGS sequence"/>
</dbReference>
<sequence length="180" mass="19551">MPTAISSLQRQHSMPQCSIRMQHKHQALLHQQGKVQQQLIPGQQLSTSAHLAANQQGKMPNWMECNWCAVGLKLVVLPILLPLKGSPAADGVLIFPWEECAGAGLLACFNLLSSLQLVHLEIALNLPVANFGFILLPADELAAAWRILCKLVQNPTRWTIAGSCDGLNMLLQAAVLLIPA</sequence>
<keyword evidence="2" id="KW-1185">Reference proteome</keyword>
<protein>
    <submittedName>
        <fullName evidence="1">Uncharacterized protein</fullName>
    </submittedName>
</protein>
<evidence type="ECO:0000313" key="2">
    <source>
        <dbReference type="Proteomes" id="UP001279734"/>
    </source>
</evidence>
<comment type="caution">
    <text evidence="1">The sequence shown here is derived from an EMBL/GenBank/DDBJ whole genome shotgun (WGS) entry which is preliminary data.</text>
</comment>
<accession>A0AAD3XIY7</accession>
<organism evidence="1 2">
    <name type="scientific">Nepenthes gracilis</name>
    <name type="common">Slender pitcher plant</name>
    <dbReference type="NCBI Taxonomy" id="150966"/>
    <lineage>
        <taxon>Eukaryota</taxon>
        <taxon>Viridiplantae</taxon>
        <taxon>Streptophyta</taxon>
        <taxon>Embryophyta</taxon>
        <taxon>Tracheophyta</taxon>
        <taxon>Spermatophyta</taxon>
        <taxon>Magnoliopsida</taxon>
        <taxon>eudicotyledons</taxon>
        <taxon>Gunneridae</taxon>
        <taxon>Pentapetalae</taxon>
        <taxon>Caryophyllales</taxon>
        <taxon>Nepenthaceae</taxon>
        <taxon>Nepenthes</taxon>
    </lineage>
</organism>
<evidence type="ECO:0000313" key="1">
    <source>
        <dbReference type="EMBL" id="GMH06135.1"/>
    </source>
</evidence>
<name>A0AAD3XIY7_NEPGR</name>
<gene>
    <name evidence="1" type="ORF">Nepgr_007975</name>
</gene>
<reference evidence="1" key="1">
    <citation type="submission" date="2023-05" db="EMBL/GenBank/DDBJ databases">
        <title>Nepenthes gracilis genome sequencing.</title>
        <authorList>
            <person name="Fukushima K."/>
        </authorList>
    </citation>
    <scope>NUCLEOTIDE SEQUENCE</scope>
    <source>
        <strain evidence="1">SING2019-196</strain>
    </source>
</reference>